<dbReference type="SMART" id="SM00286">
    <property type="entry name" value="PTI"/>
    <property type="match status" value="19"/>
</dbReference>
<feature type="domain" description="EGF-like" evidence="5">
    <location>
        <begin position="4813"/>
        <end position="4852"/>
    </location>
</feature>
<feature type="domain" description="EGF-like" evidence="5">
    <location>
        <begin position="4394"/>
        <end position="4432"/>
    </location>
</feature>
<sequence>EGSCGQDAECRVQNHIPTCLCRQGFTGDAFIICSPIIDLPKMPDDPCDPSPCGANAQCNNGACTCLPNYQGDPYRSCRPECTMNSDCSRVKSCINQRCVDPCLGTCGNEARCDVVNHIPMCSCPPSTTGNPFAGCRPFQQDDTQKQPCLPSPCGPSSICKSVDNHAVCSCQPGFFGSPPTCRPECTISADCQLTLACFNNKCQDPCPGTCGQNARCQVINHNPICSCLEGNTGDPFTRCYQLPADVPQVPVNPCVPSPCGPNSECNVRGESPACSCSQNYIGVPPNCRPECTINPECATHLACIQQKCRDPCVGLCGVNARCSVVNHNAACVCADGFTGDPFSNCVAATKEPPKETKRPCSPSPCGANAICREQNGAGACSCMADYYGNPYEACQPECIINSDCPSNRACIRSKCQDPCPGTCGANAQCQVINHLSTCSCVTGFTGDPFRYCTPTPQSSEPAIRDPCSPSPCGPNSQCRVVNGQSVCSCLAEYIGSPPSCRPECTSSSDCSRDRACVNRKCTNPCPNPCGRNTECVAINHNPICSCKNGFTGDPFTMCFPTPQSSINSDESPNPCLPSPCGSYSECRDISGVPACSCLSGYIGSPPNCRSECTINPDCPSNQACMRFKCRDPCPGSCGSQARCEVVNHTPICTCPAGYTGDPFTNCFIQPPQQSDPIPKDPCSPSPCGPNAQCQQGVCTCLADYQGDPYYVCRPQCVLNEDCDRNMACIKSKCKDPCPGTCGSGALCTVYNHIPMCSCPSGMAGNAFINCSPIQTPQVVDSCSPSPCGPNSICRQNNGQVSCSCIQGFIGNPPSCRPECTLSSDCPLNEACSNQRCRDPCPGSCGMQATCNVINHNPICACPSGMSGNPFIQCQFIPVNSAPVINPCQPSPCGPNAQCQVFNDSPSCSCLPQFMGSPPNCRPECISNSECANQMACINQKCSDPCIGVCGSSAECRVVSHTPMCTCPVGFTGDPFTQCTPWQFDIQTPVSNPCTPSPCGANSDCRIQQNAGSCSCIPGYIGNPYEGCRPECVLNSDCQSNFACVNSKCRDPCPGTCGQNAVCQVINHFATCTCQDSYSGDPFNYCKPIPQSQIMSDSGNACSPSPCGPYSQCRQSNSQAKCSCLPGYIGSPPACRPECTTSSDCPINRACVNQKCTNPCPTPCGQQTICRVINHVPICSCNLGFTGDPFTICFPIPQADPIPEIPRDPCVPSPCGPNSICNNANGNPACSCTSGYLGSPPNCRPECLINSECSSNRACMNERCSDPCLGSCGQNAICSVYNHVPVCSCLPSYSGDPFTGCEFRPQQTEIISDPCNPSPCGPNTRCNNGICSCLPEYFGDPNTGCRPECVINNDCSANKACIRNKCLDPCAGTCGQNAQCNVFNHIPMCTCLAGMAGNALVSCRPVQTPSQTTPCTPSPCGPNSMCRPVNGQPVCTCAPEYLGSPPSCRPQCLVSSDCSRNEACTNQRCRNPCLGVCGLNARCEVINHNPICSCSDRYTGDPFTQCMMIQDSPFQPPINPCQPSPCGNNAQCQVINDTPSCSCLPEFVGLPPNCRPECISNSECPNNQACVNRKCRDPCPGSCGSNTDCRVVSHTPMCVCLQSHTGDPFIGCLPVQSDPTPDNSVSPCVPSPCGANAECKESNGAGSCSCLQNYIGNPYEGCRPECVLNSDCPSYQSCVRSKCRDPCPGACGQNSQCVPINHAPMCTCHSGFTGDPYNFCTSIPVNSDIDIPREPCNPSPCGPNSRCQQNNGQAVCTCLPNYIGSPPGCRPECVASSECPTQMACINKKCEDPCPAPCGLSTKCVVVNHSPICTCLPGYSGDPFTRCTFISTPVQSDTDIPRDPCALSPCGNFAYCRNIGGMPACTCQEGYVGQPPNCRPECTINSECPTNEACINAKCRDPCPGSCGVGARCTISNHIPVCTCLEGYTGDPFTNCNFMITKPENDLPLDKCNPSPCGSNAQCNNGLCTCLAEFQGNPYSGCRPECVLNSDCPRDRACSRNKCRDPCPGVCASNAVCTVINHVPMCSCPQGMTGNSFSMCLPVQDEIVSNPCSPSPCGPNSECRVVNSQAVCSCIRGYLGSPPTCRPECSVSTDCTQNEACNNQKCINPCPGTCGSSAMCVVVGHSPICSCPMKFTGDPFVSCTPMPDEPVVSQNPCQPSPCGPNSQCQVIRDSPSCSCLAEFTGSPPNCRPECISNGDCPSHQACIAQKCKNPCIGSCGTNADCHVISHTPMCSCISGYTGDPFIQCIYQEITAISVSERPCTPSPCGANALCKELNGAGSCSCLSDYIGNPYEGCRPECIINTDCPSNLACIRMKCKNPCPGTCGLNAECRVMNHLPQCTCYPGYTGDPFKNCNILQNEEPTIVNPCNPSPCGPNSQCRVVNNQPVCTCLREYMGSPPSCRPECTSSSECPINRACDNRKCIDPCPGTCGFNTKCETINHSPICSCQSGYTGDPFVNCFEMSVPPMPSPNQPTYVNPCVPSPCGPNTECRDINSQASCACLSDFIGSPPNCRPECVINPDCSSNMACLQSKCRDPCPGSCGISAICSVVNHIPMCTCPQDFTGDPFSRCFPQPQEAPLPPKPSPCNQCGSNTECRNDQCICRDGFQGDPYIGCRPECVLNQDCSRDRACIRNQCKDPCVGICGQNAICSVVNHIPICTCPSGMSGNAFVTCSAVQASPENDPCNPSPCGSNSQCRKINGQSVCSCIIGYLGIPPNCRPECTISSDCASNMACSNQKCINPCPGTCGIRAQCNVVNHNPICSCLADLTGDPFIMCSPIPQVSDTPKNPCNPSPCGPNAICQIFNESPSCSCSPEFSGNPPNCRPECISNSECSSNLACINQKCRDPCPGSCGTNADCRVISHTPMCVCVPGFTGDPFTQCIMKQMDVAAGIQQTPCVPTPCGANAVCREQNGAGACTCIQDYIGNPYDGCRPECTVNSDCTADKTCIRSKCQNPCPGTCGSNAICQVVNHLPSCTCQSGYSGDPFKYCSIMQDPPSPGIAGNPCQPSPCGLNSQCRENNGQAICSCASGFMGTPPYCRPECTVSSECPLNRACINNKCSDPCPGICGINAKCNVINHSPFCSCITGLNGDPFVRCFESPTISEGEAPSNPCLPSPCGPFSICKDVGGIPSCTCETNYIGSPPNCRPECTINSECVSNLACLRYKCSDPCLGSCGVSARCTVINHAPICSCPEGYTGDPFNSCSLKPPSQDVIPTNPCEPSPCGTNTQCRDGICSCLPEYHGDPYQGCRPECVQNPDCSTNKACINNKCTDPCPGVCGQNAECTVVQHIPMCSCSVGTTGNAFANCVAAAEPEIINPCDPSPCGPNSRCQQSNGQAVCSCVMGFIGQPPSCRPECIGNSECALNEACINQKCRDPCPGSCGVSAQCQVVNHNPICSCPSVFTGDPFIRCTPIPQKLPERDNPCQPSPCGPNSQCQVINNMSSCSCNPEYLGAPPNCRPECISNGECANHLACFNRKCQDPCRGSCGINAECFVVNHTPMCNCLNGYTGDPFIQCDIVQSQPPESQRQPCNPSPCGANAICREQNGAGACSCIQDYIGNPYEGCRPECTVNTDCTTNLACIRSKCQDPCPGTCGINANCQVVSHLPTCTCAPGYTGNAFVSCNRIQSDNIPSTSNPCAPSPCGPNSRCQVNNGQAICSCNDQLIGSPPNCRPECTLSSECGSNLACINQKCRDPCPGTCGDGAQCRVINHSPICSCSPQSTGDPFVQCFPLIPVFSDESKDPCNPSPCGPNAICQAINKSPSCACTNNYIGSPPNCRPECTIHPDCPSNRACIKEKCRDPCPGSCGINAKCDVINHTPVCTCSEGYTGDPFTRCSLKPTTVPSMSDDPCNPSPCGPNTQCRNGQCTCLPDYNGNPYFGCRPECVVNEDCSRDRACINQKCTNLCPSACGINAECITINHLPMCSCPQKMSGNAFIQCSPIQDVAIQDPCNPSPCGPNSYCQTNNNLAVCSCVPGFFGTPPSCRPECIINTDCPMNRACNNQKCIDPCPGTCGINAQCHAINHNPICSCSAGLTGDPFVKCIPTPRDPAPPINPCEPSPCGPNANCRVVNNSPSCSCHAQFIGSPPNCRPECVSNSECPQNLACINSKCKNPCSGSCGLNTNCATVSHIPMCSCINGFTGDPFIQCSLIQAIPIPGQKPNSCEPSPCGANAICVENSGTVSCSCAPDFNGNPYESCRPECIVDSDCSANRACIRSKCIDPCPGTCGLNAVCQVIIHVPSCSCMNGYTGDPFRYCRPVEQIRKPYYINLSQQLLNTKKILNHISSTVSDATDPCKPSPCGPNSECRNQNNLASCSCLPTYIGNPPGCRPECVSSSECVTNFACINQKCVDPCIGVCGINARCKTRNHSPICSCSPGQTGDPFVRCFEISQPERPLQSPTNPCVPSPCGPFSMCQNNGGYPSCSCLQNYIGFPPNCRPECTISSDCNQNEACIRQKCQDPCLGSCGNTARCAVYNHMPICTCPEGYTGDPFNNCFIQSQPLDTPVSQNPCEPSPCGSNAECRNGICTCLPEYHGDPYYSCQPECVQNSDCLSNRACINNKCVDPCTGVCGRKAECNVINHIPTCSCIANHEGDPFILCEPIQRPTDDPCVPSPCGPNSVCRRFGNQVSCSCLTGFIGNPPACRSECTVSSDCEQNRACINRRCQDPCTGLCGQNALCSVRNHNPICRCPDRYSGDPFVHCSPMRKPDDDQPPRNSCSPSPCGPNSICIDFNGSPQCSCQPDYRGSPPNCRPECRFNNDCSNNMICDNQRCRDPCPGLCGTNALCQVALHQPTCSCLRGYTGDPFTLCSVILSKPDTSPKNPCSPSPCGSNAFCRDRYGLAVCECWPDYRGNPYEGCHPECLVNTDCPNSMACIRTKCQDPCPGTCGIGAICTVSNHIPVCSCPQPYIGDAFTRCQSPPINKVSDPCHPSPCGPNTICEYTGQRVICKCLPGLEGEPTSLAGCRAECVLSSDCPSDKTCENNRCINPCTHGVCGVGAVCRTISHSPVCSCPVPLAGNPFEECYTKKETDPCNPSPCNINGECRIQNGVAFCVYPECLINSDCPRDRACFSQRCRDPCIGACGVNSLCRTINHNPVCSCPSGFTGNPQVQCKISTVAVLKPECTSNSECSNDKTCWEEKCIDPCVLGSCGFNSRCQVLLHRAVCVCHEGFTGNPQQGCSKIGCRSDRECSVAQSCVNNECIDVCSFTQCGINAVCESDRYHRPRCVCLEGYQGDPNRKCDRPECLVDADCSFSLTCQNSKCVDPCNCPSSAQCFVINHRPTCRCPPGFTGDARKNCVKQVEPIPQCMIDADCPSKFACFDGSCKDPCRESRPCVTDATCSVIDTLPMRTMICECLPNYIGDATIACAPIAQQIEILCRSNSECDSNETCLNKHCVNPCVINPCSTTAECHVKNHQYICICPPGTIGDPFLGCQSHTASIPECKTNTDCPSHQACINHLCQNPCSNDRCGLFANCVTVRHHPTCHCPQGYAGDPQNQCFKPECNSDNDCPYNKLCRNGHCRNPCDIGDVICGRGAECAVTDHRAYCNCPSGTQGDPRVACISAVCHYNEDCPDHEACDRLNRVCRRVCDDDSCAETAVCIAKNHQSNCICNPGTTGNPYVECTTISHVHAECQTDSECPPLLACINTRCQDPCALTDMCTQEQQCRVLNTVPLRTMICECPSDTFTDIDGTCKKIVWSDVQCHIDEECSDVETCVSGKCTEACLITRCGINAQCKSSSHTGVCVCASEYTGNPYIECSPEPRSPIPPLLPECSFNDECPNDRQCINLQCVNPCVSSAPCGKNSLCHVDKHNPVCKCPINYMGDSKIECIPPSLILGCATNSECAGTEACVNGHCINPCNCGPNSNCIITNHYPLCACNPGYSGNPQLGCTKVECETDQECSNKDTCHERRCINPCLLDNTCAINAKCFGKNHRSNCECLPDFIGNPYILCERPECTSDYECPQNRVCNNKRCVDPCLDRSPCASNAICYVVAHTATCRCPENIPDGNPFSYCERHPAIGIDKPECQKDTDCPSRLACIDTTCVDPCATIKPCLENARCGVLDTVPVRTMVCTCPDGWITDSNGFCQQIPINVIGTCSSDSECPDRESCINRHCRDPCSCGTNANCFVRNHKPICSCLEGYQGNPEIACNSVECQSDFECMPDKSCINNNCVNPCLFPTIRCGTNAECITIGHAAECQCREGYQGNPRDKCHVIGCYSNGDCPGDRACVNKQCIDPCIHSNPCTARAECSVRGHLPSCRCPPGYVGNPHVDCRIEDEPECRQDSDCPNLLACFNGNCQNPCAVVEPCIAPSECQVLPTLPIKTMICDCPNGYISSGSGTCKPIAAIIQIGCTRDDDCASDKACVNAVCRDPCACGNNANCNIVNHKPICSCISGYDGNPDIECNPLIECKSNSQCSDTHVCIQNICVPACSSVVAPCANDTECYGIDHQAVCKCSPGFAGNPRLSCTLLGCRSNSDCPTNKACINKRCENPCVKNPCTGETLCSVYNHVVECSCPPGYAGNINDGCEKINRKCIHDYECPSETACFNGECMNPCVKIAPCGVNAQCNVLDTKPVRTMICECIPGYRGNAVIRCDKTRICSVEKGQIRDDNGNCVCPSQTAKDEHDICVPCRPEAGMIITPDGFCVCALEKGLIIDQYGHCVCPTEHNYKLDSDGNCKLVKTIECIRDDNCAGDRYCEPKSRTCEDPCLKQICATNAICTATRHRAICNCINGYIGDGYEHCIPDKPKDGRTDFPKPEMEASCLSDGVQVQIHVQHQGFDGVLYVRGRSKEEQCRRILSIPADTNDRTETFKVNFGSCGLIHVNGEASFVLVIQKHPKLVTYKAQAYHVKCMYQTGEQNVTLGFNVSMLTTAGTIANTGPPPTCLMRIVTQTGSEIQSAEIGDNLMLQVEVQPSSIYGGFARNCVAKTMEDNQENEYIVTDENGCATDPTIFGEWGQDHESQTLLASFNAFKFPSSDNIRFQCNIRVCFGRCQPVNCRGYNAFGRRRRAIDGDYNDTSLSISESSDGQLREEITIQSNLIRTLERREERYTADPAEFPAAQRVEDICVSMVGFIIALVITALLALVAVAIAVSCWLMAYRRQPKTAGPLPHPPEFPNPLFTTESVAEPSPDYHLS</sequence>
<feature type="domain" description="EGF-like" evidence="5">
    <location>
        <begin position="4215"/>
        <end position="4252"/>
    </location>
</feature>
<proteinExistence type="predicted"/>
<feature type="domain" description="EGF-like" evidence="5">
    <location>
        <begin position="3796"/>
        <end position="3833"/>
    </location>
</feature>
<keyword evidence="4" id="KW-0812">Transmembrane</keyword>
<dbReference type="InterPro" id="IPR001507">
    <property type="entry name" value="ZP_dom"/>
</dbReference>
<feature type="domain" description="EGF-like" evidence="5">
    <location>
        <begin position="6225"/>
        <end position="6264"/>
    </location>
</feature>
<feature type="domain" description="EGF-like" evidence="5">
    <location>
        <begin position="1205"/>
        <end position="1243"/>
    </location>
</feature>
<name>A0AA39F119_9HYME</name>
<evidence type="ECO:0000313" key="7">
    <source>
        <dbReference type="EMBL" id="KAK0160830.1"/>
    </source>
</evidence>
<reference evidence="7" key="2">
    <citation type="submission" date="2023-03" db="EMBL/GenBank/DDBJ databases">
        <authorList>
            <person name="Inwood S.N."/>
            <person name="Skelly J.G."/>
            <person name="Guhlin J."/>
            <person name="Harrop T.W.R."/>
            <person name="Goldson S.G."/>
            <person name="Dearden P.K."/>
        </authorList>
    </citation>
    <scope>NUCLEOTIDE SEQUENCE</scope>
    <source>
        <strain evidence="7">Irish</strain>
        <tissue evidence="7">Whole body</tissue>
    </source>
</reference>
<feature type="domain" description="EGF-like" evidence="5">
    <location>
        <begin position="942"/>
        <end position="979"/>
    </location>
</feature>
<feature type="domain" description="EGF-like" evidence="5">
    <location>
        <begin position="883"/>
        <end position="921"/>
    </location>
</feature>
<feature type="disulfide bond" evidence="2">
    <location>
        <begin position="633"/>
        <end position="643"/>
    </location>
</feature>
<feature type="domain" description="EGF-like" evidence="5">
    <location>
        <begin position="3313"/>
        <end position="3351"/>
    </location>
</feature>
<dbReference type="InterPro" id="IPR000742">
    <property type="entry name" value="EGF"/>
</dbReference>
<feature type="domain" description="EGF-like" evidence="5">
    <location>
        <begin position="2785"/>
        <end position="2823"/>
    </location>
</feature>
<evidence type="ECO:0000259" key="5">
    <source>
        <dbReference type="PROSITE" id="PS50026"/>
    </source>
</evidence>
<comment type="caution">
    <text evidence="7">The sequence shown here is derived from an EMBL/GenBank/DDBJ whole genome shotgun (WGS) entry which is preliminary data.</text>
</comment>
<dbReference type="InterPro" id="IPR003645">
    <property type="entry name" value="Fol_N"/>
</dbReference>
<dbReference type="Pfam" id="PF21164">
    <property type="entry name" value="Dumpy_DPY"/>
    <property type="match status" value="48"/>
</dbReference>
<feature type="domain" description="EGF-like" evidence="5">
    <location>
        <begin position="4286"/>
        <end position="4324"/>
    </location>
</feature>
<evidence type="ECO:0000256" key="3">
    <source>
        <dbReference type="SAM" id="MobiDB-lite"/>
    </source>
</evidence>
<keyword evidence="1 2" id="KW-1015">Disulfide bond</keyword>
<feature type="domain" description="EGF-like" evidence="5">
    <location>
        <begin position="778"/>
        <end position="816"/>
    </location>
</feature>
<dbReference type="SUPFAM" id="SSF90148">
    <property type="entry name" value="DPY module"/>
    <property type="match status" value="32"/>
</dbReference>
<reference evidence="7" key="1">
    <citation type="journal article" date="2023" name="bioRxiv">
        <title>Scaffold-level genome assemblies of two parasitoid biocontrol wasps reveal the parthenogenesis mechanism and an associated novel virus.</title>
        <authorList>
            <person name="Inwood S."/>
            <person name="Skelly J."/>
            <person name="Guhlin J."/>
            <person name="Harrop T."/>
            <person name="Goldson S."/>
            <person name="Dearden P."/>
        </authorList>
    </citation>
    <scope>NUCLEOTIDE SEQUENCE</scope>
    <source>
        <strain evidence="7">Irish</strain>
        <tissue evidence="7">Whole body</tissue>
    </source>
</reference>
<feature type="domain" description="EGF-like" evidence="5">
    <location>
        <begin position="356"/>
        <end position="395"/>
    </location>
</feature>
<feature type="domain" description="EGF-like" evidence="5">
    <location>
        <begin position="463"/>
        <end position="501"/>
    </location>
</feature>
<feature type="domain" description="EGF-like" evidence="5">
    <location>
        <begin position="3477"/>
        <end position="3514"/>
    </location>
</feature>
<feature type="disulfide bond" evidence="2">
    <location>
        <begin position="4662"/>
        <end position="4672"/>
    </location>
</feature>
<feature type="domain" description="EGF-like" evidence="5">
    <location>
        <begin position="3107"/>
        <end position="3145"/>
    </location>
</feature>
<feature type="disulfide bond" evidence="2">
    <location>
        <begin position="4218"/>
        <end position="4228"/>
    </location>
</feature>
<feature type="domain" description="EGF-like" evidence="5">
    <location>
        <begin position="1410"/>
        <end position="1448"/>
    </location>
</feature>
<feature type="domain" description="EGF-like" evidence="5">
    <location>
        <begin position="2475"/>
        <end position="2513"/>
    </location>
</feature>
<feature type="transmembrane region" description="Helical" evidence="4">
    <location>
        <begin position="7060"/>
        <end position="7088"/>
    </location>
</feature>
<feature type="domain" description="EGF-like" evidence="5">
    <location>
        <begin position="1790"/>
        <end position="1827"/>
    </location>
</feature>
<feature type="domain" description="EGF-like" evidence="5">
    <location>
        <begin position="3418"/>
        <end position="3456"/>
    </location>
</feature>
<feature type="domain" description="EGF-like" evidence="5">
    <location>
        <begin position="3000"/>
        <end position="3038"/>
    </location>
</feature>
<evidence type="ECO:0000256" key="4">
    <source>
        <dbReference type="SAM" id="Phobius"/>
    </source>
</evidence>
<feature type="disulfide bond" evidence="2">
    <location>
        <begin position="1902"/>
        <end position="1912"/>
    </location>
</feature>
<feature type="domain" description="EGF-like" evidence="5">
    <location>
        <begin position="4917"/>
        <end position="4950"/>
    </location>
</feature>
<feature type="domain" description="EGF-like" evidence="5">
    <location>
        <begin position="1097"/>
        <end position="1135"/>
    </location>
</feature>
<feature type="disulfide bond" evidence="2">
    <location>
        <begin position="2321"/>
        <end position="2331"/>
    </location>
</feature>
<dbReference type="Proteomes" id="UP001168990">
    <property type="component" value="Unassembled WGS sequence"/>
</dbReference>
<evidence type="ECO:0000259" key="6">
    <source>
        <dbReference type="PROSITE" id="PS51034"/>
    </source>
</evidence>
<dbReference type="GO" id="GO:0005509">
    <property type="term" value="F:calcium ion binding"/>
    <property type="evidence" value="ECO:0007669"/>
    <property type="project" value="InterPro"/>
</dbReference>
<feature type="domain" description="EGF-like" evidence="5">
    <location>
        <begin position="571"/>
        <end position="609"/>
    </location>
</feature>
<feature type="domain" description="EGF-like" evidence="5">
    <location>
        <begin position="2047"/>
        <end position="2085"/>
    </location>
</feature>
<feature type="domain" description="EGF-like" evidence="5">
    <location>
        <begin position="1840"/>
        <end position="1878"/>
    </location>
</feature>
<feature type="domain" description="EGF-like" evidence="5">
    <location>
        <begin position="5134"/>
        <end position="5172"/>
    </location>
</feature>
<feature type="domain" description="EGF-like" evidence="5">
    <location>
        <begin position="4600"/>
        <end position="4638"/>
    </location>
</feature>
<comment type="caution">
    <text evidence="2">Lacks conserved residue(s) required for the propagation of feature annotation.</text>
</comment>
<feature type="domain" description="EGF-like" evidence="5">
    <location>
        <begin position="2152"/>
        <end position="2190"/>
    </location>
</feature>
<organism evidence="7 8">
    <name type="scientific">Microctonus aethiopoides</name>
    <dbReference type="NCBI Taxonomy" id="144406"/>
    <lineage>
        <taxon>Eukaryota</taxon>
        <taxon>Metazoa</taxon>
        <taxon>Ecdysozoa</taxon>
        <taxon>Arthropoda</taxon>
        <taxon>Hexapoda</taxon>
        <taxon>Insecta</taxon>
        <taxon>Pterygota</taxon>
        <taxon>Neoptera</taxon>
        <taxon>Endopterygota</taxon>
        <taxon>Hymenoptera</taxon>
        <taxon>Apocrita</taxon>
        <taxon>Ichneumonoidea</taxon>
        <taxon>Braconidae</taxon>
        <taxon>Euphorinae</taxon>
        <taxon>Microctonus</taxon>
    </lineage>
</organism>
<feature type="domain" description="EGF-like" evidence="5">
    <location>
        <begin position="3584"/>
        <end position="3621"/>
    </location>
</feature>
<feature type="domain" description="EGF-like" evidence="5">
    <location>
        <begin position="2680"/>
        <end position="2718"/>
    </location>
</feature>
<dbReference type="SMART" id="SM00179">
    <property type="entry name" value="EGF_CA"/>
    <property type="match status" value="19"/>
</dbReference>
<keyword evidence="8" id="KW-1185">Reference proteome</keyword>
<dbReference type="SUPFAM" id="SSF57184">
    <property type="entry name" value="Growth factor receptor domain"/>
    <property type="match status" value="2"/>
</dbReference>
<feature type="domain" description="EGF-like" evidence="5">
    <location>
        <begin position="3631"/>
        <end position="3669"/>
    </location>
</feature>
<dbReference type="EMBL" id="JAQQBS010001423">
    <property type="protein sequence ID" value="KAK0160830.1"/>
    <property type="molecule type" value="Genomic_DNA"/>
</dbReference>
<dbReference type="PROSITE" id="PS01186">
    <property type="entry name" value="EGF_2"/>
    <property type="match status" value="44"/>
</dbReference>
<evidence type="ECO:0000256" key="2">
    <source>
        <dbReference type="PROSITE-ProRule" id="PRU00076"/>
    </source>
</evidence>
<feature type="domain" description="EGF-like" evidence="5">
    <location>
        <begin position="2364"/>
        <end position="2402"/>
    </location>
</feature>
<feature type="domain" description="EGF-like" evidence="5">
    <location>
        <begin position="1623"/>
        <end position="1662"/>
    </location>
</feature>
<dbReference type="InterPro" id="IPR009030">
    <property type="entry name" value="Growth_fac_rcpt_cys_sf"/>
</dbReference>
<dbReference type="InterPro" id="IPR001881">
    <property type="entry name" value="EGF-like_Ca-bd_dom"/>
</dbReference>
<feature type="domain" description="EGF-like" evidence="5">
    <location>
        <begin position="4707"/>
        <end position="4745"/>
    </location>
</feature>
<keyword evidence="4" id="KW-0472">Membrane</keyword>
<feature type="domain" description="EGF-like" evidence="5">
    <location>
        <begin position="5388"/>
        <end position="5426"/>
    </location>
</feature>
<keyword evidence="4" id="KW-1133">Transmembrane helix</keyword>
<evidence type="ECO:0000256" key="1">
    <source>
        <dbReference type="ARBA" id="ARBA00023157"/>
    </source>
</evidence>
<feature type="domain" description="ZP" evidence="6">
    <location>
        <begin position="6752"/>
        <end position="6994"/>
    </location>
</feature>
<gene>
    <name evidence="7" type="ORF">PV328_008196</name>
</gene>
<feature type="disulfide bond" evidence="2">
    <location>
        <begin position="3799"/>
        <end position="3809"/>
    </location>
</feature>
<dbReference type="PANTHER" id="PTHR22963">
    <property type="entry name" value="ENDOGLIN-RELATED"/>
    <property type="match status" value="1"/>
</dbReference>
<feature type="domain" description="EGF-like" evidence="5">
    <location>
        <begin position="630"/>
        <end position="667"/>
    </location>
</feature>
<feature type="domain" description="EGF-like" evidence="5">
    <location>
        <begin position="4155"/>
        <end position="4194"/>
    </location>
</feature>
<dbReference type="SMART" id="SM00181">
    <property type="entry name" value="EGF"/>
    <property type="match status" value="118"/>
</dbReference>
<dbReference type="PANTHER" id="PTHR22963:SF39">
    <property type="entry name" value="DUMPY"/>
    <property type="match status" value="1"/>
</dbReference>
<dbReference type="SMART" id="SM00241">
    <property type="entry name" value="ZP"/>
    <property type="match status" value="1"/>
</dbReference>
<feature type="domain" description="EGF-like" evidence="5">
    <location>
        <begin position="989"/>
        <end position="1028"/>
    </location>
</feature>
<feature type="domain" description="EGF-like" evidence="5">
    <location>
        <begin position="2318"/>
        <end position="2355"/>
    </location>
</feature>
<feature type="domain" description="EGF-like" evidence="5">
    <location>
        <begin position="4766"/>
        <end position="4803"/>
    </location>
</feature>
<feature type="domain" description="EGF-like" evidence="5">
    <location>
        <begin position="4048"/>
        <end position="4086"/>
    </location>
</feature>
<feature type="region of interest" description="Disordered" evidence="3">
    <location>
        <begin position="7096"/>
        <end position="7125"/>
    </location>
</feature>
<keyword evidence="2" id="KW-0245">EGF-like domain</keyword>
<feature type="disulfide bond" evidence="2">
    <location>
        <begin position="945"/>
        <end position="955"/>
    </location>
</feature>
<feature type="disulfide bond" evidence="2">
    <location>
        <begin position="3480"/>
        <end position="3490"/>
    </location>
</feature>
<feature type="non-terminal residue" evidence="7">
    <location>
        <position position="7125"/>
    </location>
</feature>
<feature type="domain" description="EGF-like" evidence="5">
    <location>
        <begin position="2258"/>
        <end position="2297"/>
    </location>
</feature>
<feature type="domain" description="EGF-like" evidence="5">
    <location>
        <begin position="2952"/>
        <end position="2989"/>
    </location>
</feature>
<feature type="disulfide bond" evidence="2">
    <location>
        <begin position="4769"/>
        <end position="4779"/>
    </location>
</feature>
<feature type="disulfide bond" evidence="2">
    <location>
        <begin position="3587"/>
        <end position="3597"/>
    </location>
</feature>
<feature type="domain" description="EGF-like" evidence="5">
    <location>
        <begin position="5194"/>
        <end position="5233"/>
    </location>
</feature>
<dbReference type="PROSITE" id="PS50026">
    <property type="entry name" value="EGF_3"/>
    <property type="match status" value="54"/>
</dbReference>
<feature type="domain" description="EGF-like" evidence="5">
    <location>
        <begin position="250"/>
        <end position="288"/>
    </location>
</feature>
<dbReference type="SMART" id="SM00274">
    <property type="entry name" value="FOLN"/>
    <property type="match status" value="22"/>
</dbReference>
<feature type="domain" description="EGF-like" evidence="5">
    <location>
        <begin position="4453"/>
        <end position="4487"/>
    </location>
</feature>
<dbReference type="PROSITE" id="PS51034">
    <property type="entry name" value="ZP_2"/>
    <property type="match status" value="1"/>
</dbReference>
<feature type="disulfide bond" evidence="2">
    <location>
        <begin position="4456"/>
        <end position="4466"/>
    </location>
</feature>
<feature type="domain" description="EGF-like" evidence="5">
    <location>
        <begin position="144"/>
        <end position="182"/>
    </location>
</feature>
<evidence type="ECO:0000313" key="8">
    <source>
        <dbReference type="Proteomes" id="UP001168990"/>
    </source>
</evidence>
<feature type="domain" description="EGF-like" evidence="5">
    <location>
        <begin position="1899"/>
        <end position="1936"/>
    </location>
</feature>
<dbReference type="InterPro" id="IPR048407">
    <property type="entry name" value="Dumpy_DPY"/>
</dbReference>
<feature type="disulfide bond" evidence="2">
    <location>
        <begin position="1793"/>
        <end position="1803"/>
    </location>
</feature>
<feature type="domain" description="EGF-like" evidence="5">
    <location>
        <begin position="4659"/>
        <end position="4696"/>
    </location>
</feature>
<feature type="domain" description="EGF-like" evidence="5">
    <location>
        <begin position="1731"/>
        <end position="1769"/>
    </location>
</feature>
<evidence type="ECO:0008006" key="9">
    <source>
        <dbReference type="Google" id="ProtNLM"/>
    </source>
</evidence>
<protein>
    <recommendedName>
        <fullName evidence="9">Notch</fullName>
    </recommendedName>
</protein>
<feature type="domain" description="EGF-like" evidence="5">
    <location>
        <begin position="3943"/>
        <end position="3981"/>
    </location>
</feature>
<feature type="domain" description="EGF-like" evidence="5">
    <location>
        <begin position="1516"/>
        <end position="1554"/>
    </location>
</feature>
<feature type="disulfide bond" evidence="2">
    <location>
        <begin position="2955"/>
        <end position="2965"/>
    </location>
</feature>
<feature type="domain" description="EGF-like" evidence="5">
    <location>
        <begin position="3737"/>
        <end position="3775"/>
    </location>
</feature>
<accession>A0AA39F119</accession>